<accession>A0A5C5WLM1</accession>
<dbReference type="SUPFAM" id="SSF56747">
    <property type="entry name" value="Prim-pol domain"/>
    <property type="match status" value="1"/>
</dbReference>
<name>A0A5C5WLM1_9BACT</name>
<proteinExistence type="predicted"/>
<dbReference type="Pfam" id="PF13148">
    <property type="entry name" value="DUF3987"/>
    <property type="match status" value="1"/>
</dbReference>
<evidence type="ECO:0000256" key="1">
    <source>
        <dbReference type="SAM" id="MobiDB-lite"/>
    </source>
</evidence>
<comment type="caution">
    <text evidence="3">The sequence shown here is derived from an EMBL/GenBank/DDBJ whole genome shotgun (WGS) entry which is preliminary data.</text>
</comment>
<keyword evidence="4" id="KW-1185">Reference proteome</keyword>
<feature type="region of interest" description="Disordered" evidence="1">
    <location>
        <begin position="199"/>
        <end position="223"/>
    </location>
</feature>
<sequence length="757" mass="83069">MRRPGSSINMQSTESFLDAGMRYVAAGLRVLPACPTSKRPTLSRFKPYRTSPPTDHQHQTWFSHASAICVLTGETSGNLEVIDFDQRGRAFDAWCSLVSSQDAALLDRLVVQQTQSGGRHVAYRVEKPGPGSTVLARTTNPDEPGKDVLIETRGEGGLIMCDPSPGYRVICGDLATLPTISVADRELLIEAARSLNEAPNHIDASSSQTKFSDGTQPGDDFNDRGDVAAILVRHGWRLLRDGDNQQWCRPGKTEGCSATLKDGAFFIFSSNANPFDPNRAYAPFAVYALLEHNGDFASATRALADEGYGKPASSDVDLSQFKVSSASGTPPPSEPPNIDDPGTLPDSMLHVPGFVAELMEHCLDTAPYPNPTLAFCGALALQAMLAGRRVRDPGDNRTNLYLLGLAHSAAGKDWPRKLNTRILHQVGLSDCIGERFASGEGIQDALHLTPSMLFQTDEIDGMLQSMNKSSDGRHENILSTLLTMYSSANSVYPMRRKAGKESPGAIDQPSLVIFGTAIPNHYYEALSERMLTNGFFARMMILECGQRGRGQEPKIADVPDRIMVTARWWAKYEPGGGNLGPWHPRPAVVPHTEDARRLLVDARYAAEVEYDKAESKSDSVGTTVWGRVNEQTRKLALLYAISANCRDPVINAEAARWAIDIVNHLTRRMLFMASSHVAENPFHADCLRLITKLRQAPEHRIAHSVLLKRMKMDARTFRELIITLEQSGDVSTVTSVTPGRPSREYQLLNPESHEPKG</sequence>
<dbReference type="AlphaFoldDB" id="A0A5C5WLM1"/>
<evidence type="ECO:0000313" key="4">
    <source>
        <dbReference type="Proteomes" id="UP000316598"/>
    </source>
</evidence>
<dbReference type="OrthoDB" id="247920at2"/>
<dbReference type="Pfam" id="PF09250">
    <property type="entry name" value="Prim-Pol"/>
    <property type="match status" value="1"/>
</dbReference>
<dbReference type="SMART" id="SM00943">
    <property type="entry name" value="Prim-Pol"/>
    <property type="match status" value="1"/>
</dbReference>
<feature type="region of interest" description="Disordered" evidence="1">
    <location>
        <begin position="732"/>
        <end position="757"/>
    </location>
</feature>
<dbReference type="EMBL" id="SJPI01000002">
    <property type="protein sequence ID" value="TWT51065.1"/>
    <property type="molecule type" value="Genomic_DNA"/>
</dbReference>
<protein>
    <recommendedName>
        <fullName evidence="2">DNA primase/polymerase bifunctional N-terminal domain-containing protein</fullName>
    </recommendedName>
</protein>
<reference evidence="3 4" key="1">
    <citation type="submission" date="2019-02" db="EMBL/GenBank/DDBJ databases">
        <title>Deep-cultivation of Planctomycetes and their phenomic and genomic characterization uncovers novel biology.</title>
        <authorList>
            <person name="Wiegand S."/>
            <person name="Jogler M."/>
            <person name="Boedeker C."/>
            <person name="Pinto D."/>
            <person name="Vollmers J."/>
            <person name="Rivas-Marin E."/>
            <person name="Kohn T."/>
            <person name="Peeters S.H."/>
            <person name="Heuer A."/>
            <person name="Rast P."/>
            <person name="Oberbeckmann S."/>
            <person name="Bunk B."/>
            <person name="Jeske O."/>
            <person name="Meyerdierks A."/>
            <person name="Storesund J.E."/>
            <person name="Kallscheuer N."/>
            <person name="Luecker S."/>
            <person name="Lage O.M."/>
            <person name="Pohl T."/>
            <person name="Merkel B.J."/>
            <person name="Hornburger P."/>
            <person name="Mueller R.-W."/>
            <person name="Bruemmer F."/>
            <person name="Labrenz M."/>
            <person name="Spormann A.M."/>
            <person name="Op Den Camp H."/>
            <person name="Overmann J."/>
            <person name="Amann R."/>
            <person name="Jetten M.S.M."/>
            <person name="Mascher T."/>
            <person name="Medema M.H."/>
            <person name="Devos D.P."/>
            <person name="Kaster A.-K."/>
            <person name="Ovreas L."/>
            <person name="Rohde M."/>
            <person name="Galperin M.Y."/>
            <person name="Jogler C."/>
        </authorList>
    </citation>
    <scope>NUCLEOTIDE SEQUENCE [LARGE SCALE GENOMIC DNA]</scope>
    <source>
        <strain evidence="3 4">Pla22</strain>
    </source>
</reference>
<feature type="domain" description="DNA primase/polymerase bifunctional N-terminal" evidence="2">
    <location>
        <begin position="20"/>
        <end position="189"/>
    </location>
</feature>
<feature type="compositionally biased region" description="Polar residues" evidence="1">
    <location>
        <begin position="203"/>
        <end position="215"/>
    </location>
</feature>
<dbReference type="InterPro" id="IPR015330">
    <property type="entry name" value="DNA_primase/pol_bifunc_N"/>
</dbReference>
<feature type="region of interest" description="Disordered" evidence="1">
    <location>
        <begin position="322"/>
        <end position="344"/>
    </location>
</feature>
<dbReference type="Proteomes" id="UP000316598">
    <property type="component" value="Unassembled WGS sequence"/>
</dbReference>
<gene>
    <name evidence="3" type="ORF">Pla22_38410</name>
</gene>
<evidence type="ECO:0000259" key="2">
    <source>
        <dbReference type="SMART" id="SM00943"/>
    </source>
</evidence>
<dbReference type="InterPro" id="IPR025048">
    <property type="entry name" value="DUF3987"/>
</dbReference>
<evidence type="ECO:0000313" key="3">
    <source>
        <dbReference type="EMBL" id="TWT51065.1"/>
    </source>
</evidence>
<organism evidence="3 4">
    <name type="scientific">Rubripirellula amarantea</name>
    <dbReference type="NCBI Taxonomy" id="2527999"/>
    <lineage>
        <taxon>Bacteria</taxon>
        <taxon>Pseudomonadati</taxon>
        <taxon>Planctomycetota</taxon>
        <taxon>Planctomycetia</taxon>
        <taxon>Pirellulales</taxon>
        <taxon>Pirellulaceae</taxon>
        <taxon>Rubripirellula</taxon>
    </lineage>
</organism>
<dbReference type="Gene3D" id="3.30.720.160">
    <property type="entry name" value="Bifunctional DNA primase/polymerase, N-terminal"/>
    <property type="match status" value="1"/>
</dbReference>